<reference evidence="7" key="2">
    <citation type="submission" date="2025-08" db="UniProtKB">
        <authorList>
            <consortium name="RefSeq"/>
        </authorList>
    </citation>
    <scope>IDENTIFICATION</scope>
</reference>
<dbReference type="AlphaFoldDB" id="A0AAJ6VUD6"/>
<dbReference type="InterPro" id="IPR022755">
    <property type="entry name" value="Znf_C2H2_jaz"/>
</dbReference>
<dbReference type="SUPFAM" id="SSF57667">
    <property type="entry name" value="beta-beta-alpha zinc fingers"/>
    <property type="match status" value="3"/>
</dbReference>
<sequence>MYDCETCPRYFNSWYACRQHMNDTGHWGVRYECETCDDQFLTQWEVKEHMDDYRHHAPKIPCETCGRKFYNQTSADQHMNAMDHWAPTWPCETCTQMFHTEGAAEQHMQAKSHYKNYCHPCNRRFDTENNLKMHLSSKIHRGQDIFCPFCNAAFTTATGVAHHLETGSCKRATGLNRETIYKFVRSRDTQGVITRKLLEWNEDDNIQYKANSRAYNGAYWECYLCHREFNSLTALNQHLNSPVHKQKLYHCPNAKCRKQFVTIAALFNHLESESCAFMRFEKLVAGFKSDVCSYGPEIYQGIWRNLATRLLH</sequence>
<dbReference type="Pfam" id="PF12171">
    <property type="entry name" value="zf-C2H2_jaz"/>
    <property type="match status" value="1"/>
</dbReference>
<dbReference type="SMART" id="SM00355">
    <property type="entry name" value="ZnF_C2H2"/>
    <property type="match status" value="8"/>
</dbReference>
<name>A0AAJ6VUD6_ASPNG</name>
<organism evidence="7">
    <name type="scientific">Aspergillus niger</name>
    <dbReference type="NCBI Taxonomy" id="5061"/>
    <lineage>
        <taxon>Eukaryota</taxon>
        <taxon>Fungi</taxon>
        <taxon>Dikarya</taxon>
        <taxon>Ascomycota</taxon>
        <taxon>Pezizomycotina</taxon>
        <taxon>Eurotiomycetes</taxon>
        <taxon>Eurotiomycetidae</taxon>
        <taxon>Eurotiales</taxon>
        <taxon>Aspergillaceae</taxon>
        <taxon>Aspergillus</taxon>
        <taxon>Aspergillus subgen. Circumdati</taxon>
    </lineage>
</organism>
<feature type="domain" description="C2H2-type" evidence="6">
    <location>
        <begin position="31"/>
        <end position="61"/>
    </location>
</feature>
<evidence type="ECO:0000313" key="7">
    <source>
        <dbReference type="RefSeq" id="XP_001402017.3"/>
    </source>
</evidence>
<dbReference type="GeneID" id="4991060"/>
<keyword evidence="1" id="KW-0479">Metal-binding</keyword>
<dbReference type="GO" id="GO:0008270">
    <property type="term" value="F:zinc ion binding"/>
    <property type="evidence" value="ECO:0007669"/>
    <property type="project" value="UniProtKB-KW"/>
</dbReference>
<keyword evidence="3 5" id="KW-0863">Zinc-finger</keyword>
<accession>A0AAJ6VUD6</accession>
<evidence type="ECO:0000256" key="3">
    <source>
        <dbReference type="ARBA" id="ARBA00022771"/>
    </source>
</evidence>
<proteinExistence type="predicted"/>
<evidence type="ECO:0000256" key="5">
    <source>
        <dbReference type="PROSITE-ProRule" id="PRU00042"/>
    </source>
</evidence>
<dbReference type="Gene3D" id="3.30.160.60">
    <property type="entry name" value="Classic Zinc Finger"/>
    <property type="match status" value="4"/>
</dbReference>
<dbReference type="Pfam" id="PF12874">
    <property type="entry name" value="zf-met"/>
    <property type="match status" value="2"/>
</dbReference>
<protein>
    <recommendedName>
        <fullName evidence="6">C2H2-type domain-containing protein</fullName>
    </recommendedName>
</protein>
<evidence type="ECO:0000259" key="6">
    <source>
        <dbReference type="PROSITE" id="PS50157"/>
    </source>
</evidence>
<dbReference type="InterPro" id="IPR036236">
    <property type="entry name" value="Znf_C2H2_sf"/>
</dbReference>
<gene>
    <name evidence="7" type="ORF">An04g06530</name>
</gene>
<dbReference type="PROSITE" id="PS00028">
    <property type="entry name" value="ZINC_FINGER_C2H2_1"/>
    <property type="match status" value="6"/>
</dbReference>
<keyword evidence="4" id="KW-0862">Zinc</keyword>
<dbReference type="PANTHER" id="PTHR24409:SF356">
    <property type="entry name" value="C2H2 FINGER DOMAIN TRANSCRIPTION FACTOR (EUROFUNG)"/>
    <property type="match status" value="1"/>
</dbReference>
<evidence type="ECO:0000256" key="2">
    <source>
        <dbReference type="ARBA" id="ARBA00022737"/>
    </source>
</evidence>
<dbReference type="KEGG" id="ang:An04g06530"/>
<dbReference type="InterPro" id="IPR013087">
    <property type="entry name" value="Znf_C2H2_type"/>
</dbReference>
<dbReference type="RefSeq" id="XP_001402017.3">
    <property type="nucleotide sequence ID" value="XM_001401980.3"/>
</dbReference>
<reference evidence="7" key="1">
    <citation type="submission" date="2025-02" db="EMBL/GenBank/DDBJ databases">
        <authorList>
            <consortium name="NCBI Genome Project"/>
        </authorList>
    </citation>
    <scope>NUCLEOTIDE SEQUENCE</scope>
</reference>
<evidence type="ECO:0000256" key="1">
    <source>
        <dbReference type="ARBA" id="ARBA00022723"/>
    </source>
</evidence>
<keyword evidence="2" id="KW-0677">Repeat</keyword>
<feature type="domain" description="C2H2-type" evidence="6">
    <location>
        <begin position="116"/>
        <end position="145"/>
    </location>
</feature>
<dbReference type="PROSITE" id="PS50157">
    <property type="entry name" value="ZINC_FINGER_C2H2_2"/>
    <property type="match status" value="3"/>
</dbReference>
<feature type="domain" description="C2H2-type" evidence="6">
    <location>
        <begin position="220"/>
        <end position="244"/>
    </location>
</feature>
<dbReference type="PANTHER" id="PTHR24409">
    <property type="entry name" value="ZINC FINGER PROTEIN 142"/>
    <property type="match status" value="1"/>
</dbReference>
<evidence type="ECO:0000256" key="4">
    <source>
        <dbReference type="ARBA" id="ARBA00022833"/>
    </source>
</evidence>
<dbReference type="VEuPathDB" id="FungiDB:An04g06530"/>